<keyword evidence="3" id="KW-1185">Reference proteome</keyword>
<feature type="region of interest" description="Disordered" evidence="1">
    <location>
        <begin position="125"/>
        <end position="145"/>
    </location>
</feature>
<evidence type="ECO:0000313" key="2">
    <source>
        <dbReference type="EMBL" id="GAA0176023.1"/>
    </source>
</evidence>
<evidence type="ECO:0000313" key="3">
    <source>
        <dbReference type="Proteomes" id="UP001454036"/>
    </source>
</evidence>
<proteinExistence type="predicted"/>
<reference evidence="2 3" key="1">
    <citation type="submission" date="2024-01" db="EMBL/GenBank/DDBJ databases">
        <title>The complete chloroplast genome sequence of Lithospermum erythrorhizon: insights into the phylogenetic relationship among Boraginaceae species and the maternal lineages of purple gromwells.</title>
        <authorList>
            <person name="Okada T."/>
            <person name="Watanabe K."/>
        </authorList>
    </citation>
    <scope>NUCLEOTIDE SEQUENCE [LARGE SCALE GENOMIC DNA]</scope>
</reference>
<feature type="region of interest" description="Disordered" evidence="1">
    <location>
        <begin position="189"/>
        <end position="220"/>
    </location>
</feature>
<sequence>MGKGLFVFQMETEEAKQGALERCHWSFSQHHLILMSNTSEQKRLGYTRVCVEVRVESNMFDEIPEKYVNGDQGCIAIQMLVPMESAKGKEALEESDAPGSSGTLKFGAIDIEQVNLLPIPAGSVSSKVKETRPDTPVNRGVNDVPTLQLSPIGEDVIEEEEGGSKSTDLETNILQKVSSVTAQMAVEPAQQIRGGSVILEKNKKKGRRSSRLAAPPPNPV</sequence>
<dbReference type="EMBL" id="BAABME010009902">
    <property type="protein sequence ID" value="GAA0176023.1"/>
    <property type="molecule type" value="Genomic_DNA"/>
</dbReference>
<protein>
    <submittedName>
        <fullName evidence="2">Uncharacterized protein</fullName>
    </submittedName>
</protein>
<gene>
    <name evidence="2" type="ORF">LIER_29090</name>
</gene>
<accession>A0AAV3RLM1</accession>
<comment type="caution">
    <text evidence="2">The sequence shown here is derived from an EMBL/GenBank/DDBJ whole genome shotgun (WGS) entry which is preliminary data.</text>
</comment>
<name>A0AAV3RLM1_LITER</name>
<dbReference type="AlphaFoldDB" id="A0AAV3RLM1"/>
<dbReference type="Proteomes" id="UP001454036">
    <property type="component" value="Unassembled WGS sequence"/>
</dbReference>
<organism evidence="2 3">
    <name type="scientific">Lithospermum erythrorhizon</name>
    <name type="common">Purple gromwell</name>
    <name type="synonym">Lithospermum officinale var. erythrorhizon</name>
    <dbReference type="NCBI Taxonomy" id="34254"/>
    <lineage>
        <taxon>Eukaryota</taxon>
        <taxon>Viridiplantae</taxon>
        <taxon>Streptophyta</taxon>
        <taxon>Embryophyta</taxon>
        <taxon>Tracheophyta</taxon>
        <taxon>Spermatophyta</taxon>
        <taxon>Magnoliopsida</taxon>
        <taxon>eudicotyledons</taxon>
        <taxon>Gunneridae</taxon>
        <taxon>Pentapetalae</taxon>
        <taxon>asterids</taxon>
        <taxon>lamiids</taxon>
        <taxon>Boraginales</taxon>
        <taxon>Boraginaceae</taxon>
        <taxon>Boraginoideae</taxon>
        <taxon>Lithospermeae</taxon>
        <taxon>Lithospermum</taxon>
    </lineage>
</organism>
<evidence type="ECO:0000256" key="1">
    <source>
        <dbReference type="SAM" id="MobiDB-lite"/>
    </source>
</evidence>